<gene>
    <name evidence="3" type="ORF">ODALV1_LOCUS8098</name>
</gene>
<evidence type="ECO:0008006" key="5">
    <source>
        <dbReference type="Google" id="ProtNLM"/>
    </source>
</evidence>
<feature type="compositionally biased region" description="Acidic residues" evidence="2">
    <location>
        <begin position="253"/>
        <end position="262"/>
    </location>
</feature>
<dbReference type="Proteomes" id="UP001642540">
    <property type="component" value="Unassembled WGS sequence"/>
</dbReference>
<feature type="compositionally biased region" description="Acidic residues" evidence="2">
    <location>
        <begin position="367"/>
        <end position="399"/>
    </location>
</feature>
<feature type="compositionally biased region" description="Acidic residues" evidence="2">
    <location>
        <begin position="334"/>
        <end position="358"/>
    </location>
</feature>
<organism evidence="3 4">
    <name type="scientific">Orchesella dallaii</name>
    <dbReference type="NCBI Taxonomy" id="48710"/>
    <lineage>
        <taxon>Eukaryota</taxon>
        <taxon>Metazoa</taxon>
        <taxon>Ecdysozoa</taxon>
        <taxon>Arthropoda</taxon>
        <taxon>Hexapoda</taxon>
        <taxon>Collembola</taxon>
        <taxon>Entomobryomorpha</taxon>
        <taxon>Entomobryoidea</taxon>
        <taxon>Orchesellidae</taxon>
        <taxon>Orchesellinae</taxon>
        <taxon>Orchesella</taxon>
    </lineage>
</organism>
<dbReference type="InterPro" id="IPR009057">
    <property type="entry name" value="Homeodomain-like_sf"/>
</dbReference>
<name>A0ABP1QBH6_9HEXA</name>
<accession>A0ABP1QBH6</accession>
<feature type="compositionally biased region" description="Acidic residues" evidence="2">
    <location>
        <begin position="435"/>
        <end position="445"/>
    </location>
</feature>
<dbReference type="EMBL" id="CAXLJM020000025">
    <property type="protein sequence ID" value="CAL8092034.1"/>
    <property type="molecule type" value="Genomic_DNA"/>
</dbReference>
<protein>
    <recommendedName>
        <fullName evidence="5">HTH psq-type domain-containing protein</fullName>
    </recommendedName>
</protein>
<feature type="compositionally biased region" description="Basic and acidic residues" evidence="2">
    <location>
        <begin position="321"/>
        <end position="332"/>
    </location>
</feature>
<feature type="compositionally biased region" description="Acidic residues" evidence="2">
    <location>
        <begin position="406"/>
        <end position="428"/>
    </location>
</feature>
<evidence type="ECO:0000256" key="1">
    <source>
        <dbReference type="ARBA" id="ARBA00004123"/>
    </source>
</evidence>
<proteinExistence type="predicted"/>
<feature type="compositionally biased region" description="Basic and acidic residues" evidence="2">
    <location>
        <begin position="154"/>
        <end position="192"/>
    </location>
</feature>
<evidence type="ECO:0000256" key="2">
    <source>
        <dbReference type="SAM" id="MobiDB-lite"/>
    </source>
</evidence>
<evidence type="ECO:0000313" key="3">
    <source>
        <dbReference type="EMBL" id="CAL8092034.1"/>
    </source>
</evidence>
<feature type="region of interest" description="Disordered" evidence="2">
    <location>
        <begin position="145"/>
        <end position="445"/>
    </location>
</feature>
<dbReference type="SUPFAM" id="SSF46689">
    <property type="entry name" value="Homeodomain-like"/>
    <property type="match status" value="1"/>
</dbReference>
<comment type="caution">
    <text evidence="3">The sequence shown here is derived from an EMBL/GenBank/DDBJ whole genome shotgun (WGS) entry which is preliminary data.</text>
</comment>
<evidence type="ECO:0000313" key="4">
    <source>
        <dbReference type="Proteomes" id="UP001642540"/>
    </source>
</evidence>
<feature type="compositionally biased region" description="Acidic residues" evidence="2">
    <location>
        <begin position="270"/>
        <end position="294"/>
    </location>
</feature>
<reference evidence="3 4" key="1">
    <citation type="submission" date="2024-08" db="EMBL/GenBank/DDBJ databases">
        <authorList>
            <person name="Cucini C."/>
            <person name="Frati F."/>
        </authorList>
    </citation>
    <scope>NUCLEOTIDE SEQUENCE [LARGE SCALE GENOMIC DNA]</scope>
</reference>
<keyword evidence="4" id="KW-1185">Reference proteome</keyword>
<feature type="compositionally biased region" description="Basic residues" evidence="2">
    <location>
        <begin position="233"/>
        <end position="243"/>
    </location>
</feature>
<sequence>MVRNYKRKTTDKWSKEDLLEALICIKTGEKKIGECTQQYKISRATLYRHFQKMMLDTRNYVSVFAFQKCGGKPILTRVEEEVLETTVKELMDKGFTVTSSDIKRICYEYCFTNGIPNRFSEVRRMASDDWYYGFLKRRPNLGVLLSKTKGNSTSERETRSDEQCGAKEGKAKEGEEKSQDAHKNLEMHKNASDEDACPPDAPVLKKPLKRLFETEKQKKRRKKATRPPPAAVRRQRQNVRKGGRTNLAKSLSDDDEFFDFEAMEVKEEKDDGTDEHEESENDEDDNTDEHEQETETTISGSEDGSDSDFNKVDIVTEEGEGSTKKHDEKNQESGESEQDNDQVLGSEEEEDECAEEDTKEEKRECEGDSNESGLEEEELECEGDSNESGLEEEEQECEGDSNVSGIEEEEEESESDFDDDPEGEEENETSNGDESNAEDEGDKEE</sequence>
<comment type="subcellular location">
    <subcellularLocation>
        <location evidence="1">Nucleus</location>
    </subcellularLocation>
</comment>